<evidence type="ECO:0008006" key="4">
    <source>
        <dbReference type="Google" id="ProtNLM"/>
    </source>
</evidence>
<organism evidence="2 3">
    <name type="scientific">Oryza rufipogon</name>
    <name type="common">Brownbeard rice</name>
    <name type="synonym">Asian wild rice</name>
    <dbReference type="NCBI Taxonomy" id="4529"/>
    <lineage>
        <taxon>Eukaryota</taxon>
        <taxon>Viridiplantae</taxon>
        <taxon>Streptophyta</taxon>
        <taxon>Embryophyta</taxon>
        <taxon>Tracheophyta</taxon>
        <taxon>Spermatophyta</taxon>
        <taxon>Magnoliopsida</taxon>
        <taxon>Liliopsida</taxon>
        <taxon>Poales</taxon>
        <taxon>Poaceae</taxon>
        <taxon>BOP clade</taxon>
        <taxon>Oryzoideae</taxon>
        <taxon>Oryzeae</taxon>
        <taxon>Oryzinae</taxon>
        <taxon>Oryza</taxon>
    </lineage>
</organism>
<accession>A0A0E0Q3Z2</accession>
<protein>
    <recommendedName>
        <fullName evidence="4">DUF632 domain-containing protein</fullName>
    </recommendedName>
</protein>
<dbReference type="EnsemblPlants" id="ORUFI07G02640.1">
    <property type="protein sequence ID" value="ORUFI07G02640.1"/>
    <property type="gene ID" value="ORUFI07G02640"/>
</dbReference>
<dbReference type="InterPro" id="IPR011989">
    <property type="entry name" value="ARM-like"/>
</dbReference>
<dbReference type="Proteomes" id="UP000008022">
    <property type="component" value="Unassembled WGS sequence"/>
</dbReference>
<dbReference type="AlphaFoldDB" id="A0A0E0Q3Z2"/>
<reference evidence="2" key="2">
    <citation type="submission" date="2015-06" db="UniProtKB">
        <authorList>
            <consortium name="EnsemblPlants"/>
        </authorList>
    </citation>
    <scope>IDENTIFICATION</scope>
</reference>
<name>A0A0E0Q3Z2_ORYRU</name>
<evidence type="ECO:0000313" key="2">
    <source>
        <dbReference type="EnsemblPlants" id="ORUFI07G02640.1"/>
    </source>
</evidence>
<dbReference type="Gene3D" id="1.25.10.10">
    <property type="entry name" value="Leucine-rich Repeat Variant"/>
    <property type="match status" value="1"/>
</dbReference>
<evidence type="ECO:0000313" key="3">
    <source>
        <dbReference type="Proteomes" id="UP000008022"/>
    </source>
</evidence>
<proteinExistence type="predicted"/>
<reference evidence="3" key="1">
    <citation type="submission" date="2013-06" db="EMBL/GenBank/DDBJ databases">
        <authorList>
            <person name="Zhao Q."/>
        </authorList>
    </citation>
    <scope>NUCLEOTIDE SEQUENCE</scope>
    <source>
        <strain evidence="3">cv. W1943</strain>
    </source>
</reference>
<keyword evidence="3" id="KW-1185">Reference proteome</keyword>
<sequence length="151" mass="17740">MLSGDRRPALAFSKPDFTRDSEKDIDREIEQLAQKFEENSKRWKQEREELDNLRSVARKGNGRQRSSSAFLDAGFRDSEKDIDREIEQLAQKFEENSKRWKQEREELDNLRRLDLEEIEKSRERTQKILDVATGVSAGFFLVGIASYNNLI</sequence>
<evidence type="ECO:0000256" key="1">
    <source>
        <dbReference type="SAM" id="MobiDB-lite"/>
    </source>
</evidence>
<dbReference type="HOGENOM" id="CLU_1734488_0_0_1"/>
<dbReference type="Gramene" id="ORUFI07G02640.1">
    <property type="protein sequence ID" value="ORUFI07G02640.1"/>
    <property type="gene ID" value="ORUFI07G02640"/>
</dbReference>
<feature type="region of interest" description="Disordered" evidence="1">
    <location>
        <begin position="1"/>
        <end position="22"/>
    </location>
</feature>